<reference evidence="1" key="1">
    <citation type="submission" date="2021-02" db="EMBL/GenBank/DDBJ databases">
        <authorList>
            <consortium name="DOE Joint Genome Institute"/>
            <person name="Ahrendt S."/>
            <person name="Looney B.P."/>
            <person name="Miyauchi S."/>
            <person name="Morin E."/>
            <person name="Drula E."/>
            <person name="Courty P.E."/>
            <person name="Chicoki N."/>
            <person name="Fauchery L."/>
            <person name="Kohler A."/>
            <person name="Kuo A."/>
            <person name="Labutti K."/>
            <person name="Pangilinan J."/>
            <person name="Lipzen A."/>
            <person name="Riley R."/>
            <person name="Andreopoulos W."/>
            <person name="He G."/>
            <person name="Johnson J."/>
            <person name="Barry K.W."/>
            <person name="Grigoriev I.V."/>
            <person name="Nagy L."/>
            <person name="Hibbett D."/>
            <person name="Henrissat B."/>
            <person name="Matheny P.B."/>
            <person name="Labbe J."/>
            <person name="Martin F."/>
        </authorList>
    </citation>
    <scope>NUCLEOTIDE SEQUENCE</scope>
    <source>
        <strain evidence="1">EC-137</strain>
    </source>
</reference>
<evidence type="ECO:0000313" key="1">
    <source>
        <dbReference type="EMBL" id="KAI0031870.1"/>
    </source>
</evidence>
<accession>A0ACB8QJR2</accession>
<dbReference type="Proteomes" id="UP000814128">
    <property type="component" value="Unassembled WGS sequence"/>
</dbReference>
<comment type="caution">
    <text evidence="1">The sequence shown here is derived from an EMBL/GenBank/DDBJ whole genome shotgun (WGS) entry which is preliminary data.</text>
</comment>
<name>A0ACB8QJR2_9AGAM</name>
<keyword evidence="2" id="KW-1185">Reference proteome</keyword>
<organism evidence="1 2">
    <name type="scientific">Vararia minispora EC-137</name>
    <dbReference type="NCBI Taxonomy" id="1314806"/>
    <lineage>
        <taxon>Eukaryota</taxon>
        <taxon>Fungi</taxon>
        <taxon>Dikarya</taxon>
        <taxon>Basidiomycota</taxon>
        <taxon>Agaricomycotina</taxon>
        <taxon>Agaricomycetes</taxon>
        <taxon>Russulales</taxon>
        <taxon>Lachnocladiaceae</taxon>
        <taxon>Vararia</taxon>
    </lineage>
</organism>
<evidence type="ECO:0000313" key="2">
    <source>
        <dbReference type="Proteomes" id="UP000814128"/>
    </source>
</evidence>
<gene>
    <name evidence="1" type="ORF">K488DRAFT_51157</name>
</gene>
<sequence>MAPSSLPHPPKRRKILMSPDDDDALIQDLEARLTTAVAAKKSLNPLVDLLDVALSASSPARVHKAVYSLYRVFVVVIGSGLLDAQEEERARVVRAWIQERLSSFTSFLVGLLKDAEPTLQASALRILMSLLKHMSTSLSKSSAHPQFHVPFFKKIIEALLAAPPSQRTESKSEDDGRLDDNVRDLFAKTWLNVYDDVRWFFLRDCSPVSEQLAMQKHPRAYENLLALLESLQRFPRTQSDINTWWVEEVGIKPPRFKNSGVFSSASDDDEPASDLEDDWRKFFDEPSEKDAGRGKKAAPSARLNQMTVHQSLHALTSHRAVFTRAWLGLLPHLSDPRRLDSSLALRALNVMHQGVMPHLTRAIMVMDWVGSCVDYGGVVGLLALNTLFILIQDYNLDYPVFYTRLYAFLDRDLLHLKHRARFFRLAELFLSSTHLPATLLASFVKRLSRLTLNASPSGIVMTIPFVYNILKRHPALMVMIHRDSDELGDPSHDPFLADEPNPNATQALESSLWELCSMRRHYHSGVSTLARIFEEAFTKPAYPLEDFLDHTYSTLLDTEFKRKIKKDPAVADELPRALFNISDAAPTATSDPVAELWSFSC</sequence>
<proteinExistence type="predicted"/>
<dbReference type="EMBL" id="MU273565">
    <property type="protein sequence ID" value="KAI0031870.1"/>
    <property type="molecule type" value="Genomic_DNA"/>
</dbReference>
<reference evidence="1" key="2">
    <citation type="journal article" date="2022" name="New Phytol.">
        <title>Evolutionary transition to the ectomycorrhizal habit in the genomes of a hyperdiverse lineage of mushroom-forming fungi.</title>
        <authorList>
            <person name="Looney B."/>
            <person name="Miyauchi S."/>
            <person name="Morin E."/>
            <person name="Drula E."/>
            <person name="Courty P.E."/>
            <person name="Kohler A."/>
            <person name="Kuo A."/>
            <person name="LaButti K."/>
            <person name="Pangilinan J."/>
            <person name="Lipzen A."/>
            <person name="Riley R."/>
            <person name="Andreopoulos W."/>
            <person name="He G."/>
            <person name="Johnson J."/>
            <person name="Nolan M."/>
            <person name="Tritt A."/>
            <person name="Barry K.W."/>
            <person name="Grigoriev I.V."/>
            <person name="Nagy L.G."/>
            <person name="Hibbett D."/>
            <person name="Henrissat B."/>
            <person name="Matheny P.B."/>
            <person name="Labbe J."/>
            <person name="Martin F.M."/>
        </authorList>
    </citation>
    <scope>NUCLEOTIDE SEQUENCE</scope>
    <source>
        <strain evidence="1">EC-137</strain>
    </source>
</reference>
<protein>
    <submittedName>
        <fullName evidence="1">CBF-domain-containing protein</fullName>
    </submittedName>
</protein>